<sequence>MEKITERNKHNRTSKPYTKLSAQVRSSMKQFSGDVEKLKNGLIRATSSYHITQREVDRRQGMMDKLITKEKHLETAFRNEGGESRAGLMAGGSDDPWGVREEPAEFHGIGNMGLRDHQQQIIREILDDIIDHTDRTGQRLIKETRHIRIVDRKSATCGFWVVIILLFVAIIVVAVVPGGKSL</sequence>
<dbReference type="Proteomes" id="UP001164746">
    <property type="component" value="Chromosome 2"/>
</dbReference>
<name>A0ABY7DEI6_MYAAR</name>
<dbReference type="EMBL" id="CP111013">
    <property type="protein sequence ID" value="WAQ96043.1"/>
    <property type="molecule type" value="Genomic_DNA"/>
</dbReference>
<keyword evidence="1" id="KW-0812">Transmembrane</keyword>
<keyword evidence="4" id="KW-1185">Reference proteome</keyword>
<evidence type="ECO:0000256" key="1">
    <source>
        <dbReference type="SAM" id="Phobius"/>
    </source>
</evidence>
<dbReference type="EMBL" id="CP111013">
    <property type="protein sequence ID" value="WAQ96076.1"/>
    <property type="molecule type" value="Genomic_DNA"/>
</dbReference>
<accession>A0ABY7DEI6</accession>
<reference evidence="3" key="1">
    <citation type="submission" date="2022-11" db="EMBL/GenBank/DDBJ databases">
        <title>Centuries of genome instability and evolution in soft-shell clam transmissible cancer (bioRxiv).</title>
        <authorList>
            <person name="Hart S.F.M."/>
            <person name="Yonemitsu M.A."/>
            <person name="Giersch R.M."/>
            <person name="Beal B.F."/>
            <person name="Arriagada G."/>
            <person name="Davis B.W."/>
            <person name="Ostrander E.A."/>
            <person name="Goff S.P."/>
            <person name="Metzger M.J."/>
        </authorList>
    </citation>
    <scope>NUCLEOTIDE SEQUENCE</scope>
    <source>
        <strain evidence="3">MELC-2E11</strain>
        <tissue evidence="3">Siphon/mantle</tissue>
    </source>
</reference>
<evidence type="ECO:0000313" key="4">
    <source>
        <dbReference type="Proteomes" id="UP001164746"/>
    </source>
</evidence>
<evidence type="ECO:0000313" key="3">
    <source>
        <dbReference type="EMBL" id="WAQ96076.1"/>
    </source>
</evidence>
<gene>
    <name evidence="2" type="ORF">MAR_028733</name>
    <name evidence="3" type="ORF">MAR_028766</name>
</gene>
<feature type="transmembrane region" description="Helical" evidence="1">
    <location>
        <begin position="155"/>
        <end position="176"/>
    </location>
</feature>
<protein>
    <submittedName>
        <fullName evidence="3">STX8-like protein</fullName>
    </submittedName>
</protein>
<keyword evidence="1" id="KW-1133">Transmembrane helix</keyword>
<keyword evidence="1" id="KW-0472">Membrane</keyword>
<proteinExistence type="predicted"/>
<organism evidence="3 4">
    <name type="scientific">Mya arenaria</name>
    <name type="common">Soft-shell clam</name>
    <dbReference type="NCBI Taxonomy" id="6604"/>
    <lineage>
        <taxon>Eukaryota</taxon>
        <taxon>Metazoa</taxon>
        <taxon>Spiralia</taxon>
        <taxon>Lophotrochozoa</taxon>
        <taxon>Mollusca</taxon>
        <taxon>Bivalvia</taxon>
        <taxon>Autobranchia</taxon>
        <taxon>Heteroconchia</taxon>
        <taxon>Euheterodonta</taxon>
        <taxon>Imparidentia</taxon>
        <taxon>Neoheterodontei</taxon>
        <taxon>Myida</taxon>
        <taxon>Myoidea</taxon>
        <taxon>Myidae</taxon>
        <taxon>Mya</taxon>
    </lineage>
</organism>
<evidence type="ECO:0000313" key="2">
    <source>
        <dbReference type="EMBL" id="WAQ96043.1"/>
    </source>
</evidence>